<proteinExistence type="predicted"/>
<comment type="caution">
    <text evidence="9">The sequence shown here is derived from an EMBL/GenBank/DDBJ whole genome shotgun (WGS) entry which is preliminary data.</text>
</comment>
<protein>
    <recommendedName>
        <fullName evidence="11">UBA domain-containing protein</fullName>
    </recommendedName>
</protein>
<dbReference type="GO" id="GO:0030544">
    <property type="term" value="F:Hsp70 protein binding"/>
    <property type="evidence" value="ECO:0007669"/>
    <property type="project" value="TreeGrafter"/>
</dbReference>
<dbReference type="GO" id="GO:0008270">
    <property type="term" value="F:zinc ion binding"/>
    <property type="evidence" value="ECO:0007669"/>
    <property type="project" value="UniProtKB-KW"/>
</dbReference>
<dbReference type="SUPFAM" id="SSF55874">
    <property type="entry name" value="ATPase domain of HSP90 chaperone/DNA topoisomerase II/histidine kinase"/>
    <property type="match status" value="2"/>
</dbReference>
<evidence type="ECO:0000256" key="5">
    <source>
        <dbReference type="SAM" id="Coils"/>
    </source>
</evidence>
<dbReference type="EMBL" id="CANTFL010000122">
    <property type="protein sequence ID" value="CAI5714235.1"/>
    <property type="molecule type" value="Genomic_DNA"/>
</dbReference>
<evidence type="ECO:0000313" key="10">
    <source>
        <dbReference type="Proteomes" id="UP001162031"/>
    </source>
</evidence>
<evidence type="ECO:0008006" key="11">
    <source>
        <dbReference type="Google" id="ProtNLM"/>
    </source>
</evidence>
<dbReference type="SMART" id="SM00184">
    <property type="entry name" value="RING"/>
    <property type="match status" value="1"/>
</dbReference>
<evidence type="ECO:0000256" key="3">
    <source>
        <dbReference type="ARBA" id="ARBA00022833"/>
    </source>
</evidence>
<evidence type="ECO:0000313" key="9">
    <source>
        <dbReference type="EMBL" id="CAI5714235.1"/>
    </source>
</evidence>
<feature type="domain" description="UBA" evidence="7">
    <location>
        <begin position="596"/>
        <end position="637"/>
    </location>
</feature>
<dbReference type="InterPro" id="IPR013083">
    <property type="entry name" value="Znf_RING/FYVE/PHD"/>
</dbReference>
<gene>
    <name evidence="9" type="ORF">HBR001_LOCUS1202</name>
</gene>
<dbReference type="InterPro" id="IPR052972">
    <property type="entry name" value="Sacsin_chaperone_reg"/>
</dbReference>
<dbReference type="PANTHER" id="PTHR15600:SF42">
    <property type="entry name" value="SACSIN"/>
    <property type="match status" value="1"/>
</dbReference>
<evidence type="ECO:0000256" key="4">
    <source>
        <dbReference type="PROSITE-ProRule" id="PRU00175"/>
    </source>
</evidence>
<evidence type="ECO:0000256" key="1">
    <source>
        <dbReference type="ARBA" id="ARBA00022723"/>
    </source>
</evidence>
<dbReference type="Pfam" id="PF25794">
    <property type="entry name" value="SACS"/>
    <property type="match status" value="3"/>
</dbReference>
<sequence>MADANVYFGDDFGQKIDLTVRIREILRNYPEGTSMFKEMVQNADDAGATEVNFCLDYRQHASTGLAYEKLGPFQGPALLVHNNATFTDADLQSIQRIGNSLKKDESMGWKTGRFGVGFNSVYHLTDLPSFVSGRQLVFFDPQACHLPNVNPSNPGKMIDYIAHPELVNNFPDQVSPFRCFGCNFAEPFVGTIFRLSLRTKEQAQRSRLSNRAQTPAQTAEMLEEFADTLPIVLLFLRNVCKISIWEWRLDEKSPVIVQEALINDMTSEVRLKRSLRYTSVAFSAQSSRNFSAEGTLHDYPLKIIARNGATHMSKEHDYFITNQLGGGECSKIACNPANVDQRLIPWGGVAVSSNADSTIRAASGLAFCFLPLPAHTHLPVHVNGYFELSSNRRDIWFGEGLSGEGLLRARWNIALLRDVIAPCYARAILHLASTQLMNPDQHVQLLPQTFPPAPWDTLASAFLSLIRDKPCLYSDVESGRWVSPAESMVFSSANSSSKQIEQSMVDDGFPVVRNLTEDQERVLIKTTTISSYAGPQTVREAYKAKHSCHAGNREAIKCLLGFMLSDLQPARLNALVGVNFLPVADGTLRKFESRPGFDPAGLAYLHSMGFSRQHAIHALVVAGEDGMKTALDWLLQNPNPSVVCREGAAVTYFIPSREELTLLEKARGYLVSVETLSQSGMNLLSSDTAGKTLNVQKLDYQGFEDMLAMVLPAAWFGKPSVPWTGGDEPNEEWFRRLWEYIGKSKHLSAFKEKWPIVPTSSDMLVQLSLSAGVLSVECIPDGCLRCLHKLQVRLLLPELFASFQPNPDVWQYIHQPTAVGVLSCIEKVIGEGGIPTRVSEMFGNTDSSDREHLLRFLISAVVEEIGPNLKHICCNLPILPGFRDATCADEPDVRLVDGYDNFESMDSGVSPAFVSVAGLKARRLEPMFCVGTALEFLHDNFVHVSEGDVLLASFLSHIGVRQISRVTFFAKHLIPRINYVKPKTRVKFVYELLVELPVLLGEDSDGDLLNVIETAAIFPTMTGGTKSINDLYDPEIDEFAELMDESFFPALELQDPRPLSALRSIGLQRALSRRSILSLAVSLEDKQTEISTASANVDQVAAFDEMCKKLRVRSANLFQYVNTHMDQLVTPSPLQMQVQTCTTKGKKVKGIRFLRNVLGHDRLRGHDAPRDIVVPTAEAVEKQAIEEAEIDDFKAKLGLIAWIPVEGGVEAFGQTEVLTKRIAHILEQYPDGPNIISELIQNADDAGATRVCVLYNSCSYGTSSLLSPAMAKWQGPSLFCYNDAEFSDGDFINLARIGQASKLQRAATTGRFGLGFNSVYHFTDLPSIVSAKSIVMFDPHATHLPGISAANPGIKIRFAQSSIVRQFPDQFAPYKDVFGCDLEQHYKGTLFRFPLRNNTLAESSEIKRRGYSHSEIVELFKSFQGSIIDSMLFLRNVRKVEIYLQSEIGQSPTLLYGAEVPEEDRGESWRGIDRFMQHDEVSGNAAGVPGLTAKREFYARLQSTPADKLPSVTQVLRIRRLHRKELAILFDRFSGEQRNLETQTVEAEEENQMDETVEKYLVCNQIGGGKAREMACAAENESLKLIPWVGIAGRVDGVAIEGRAFCFLPLPVRVGLPVHINGYFELSSNRRDIWTGDDMSGDGKLRSEWNLNLLVDAVAPAYLTFLLKAKAMCENRSQYFSFFPTNVPTIPWDAIALELFRIMKDQPMFFASATQLMDHAAVEVSERSVAPSACVLVDDTLDNWKVLEAALHAASLVTVHIPAALHSVLVQVHAVYGVMTPAFFRQLTGQGNFLPSLKPDILKQVVQFCLSDCKGSLSLCAEALDQQPILPLKDGNFEKIRFDDMKMESNELELQSKRLHVTYCFESALEERLLDAFPQYVVRGEFKDLFDQVPFVYEHTNLRVVNLEAIANLFLPDVLGNCWSKTEEGVFTFQPSSQVKVTQDKKDWIRLLWKYAEAQLQSIGHLPQAFTTWPLLPVTCDGENRWVCLGATVSLVLPHLEAPALPPQELHQLQHTLAKVGIYVIDTTYVSGKRSAQWLLAHKYAHRLTSTGLLAALSRYQNRHQQQSFGEIFAHATSADRQVLCNFFTQSAYNTVSKDFKPVLFELPIFPVHSKSMSVAASADQDNGVSFVSLRRGGYLPDTEADIRILSGSFFRADSEATRKFLRDCGIEELNYTAILLDHVFPHLSVFDRQGEDLVDSVIISALETLPFHQRNDTRFREIVSTRAIIPSRKRVFRAINQLHDPNVSELSELVGENSLPAHAFSTPPIVEILRSLGLRTGLSCHAVLESAHSIETMYREDDEDAVDRACLKAHSLLTIVNKHFDSMTGESSLRSDLTSDQDGHDGKEAILEVVAALKEIQWLPVLADPPNPAMPWRSSASSGGQRELLSSALNMRPLKDAWFCSSSLNVLDGELTSEQLMAAFGWKEKVAPFVVAKQLEAIGALWEEYCLRKDSEALLLSPPSPNWRFPLSEVHMMYEDLEDYRLADEEGWTVSPLYRKLANALWIWTGNSFAYPCQIAVTADASLEPLLYCCPSEHIIPRSLLASFGAKEAFVVVDYLEAIMRLPRHEVLRATQVAACLKIYEIVSKDTPSLVSALDSFASQEMVLLDQANQLVPAARLTFDDMEWDESREVRRGVTFVSKKVPETVARLLGATSLHSKLAQTSVSSVNVTCPSVVALQKMLPPQSKWHQRFLWETIRAAEQLGGTQVDFSMDFRRHASQRVIQPSLQPLQAEAICIHIHDVVLSEYDIENLSCKDSLHAGLLCGFFASDCMQILSGEGFYILDPTACYQASSVGPTSASVSASDRATSIGRRYEVLSHDFVRYPDQLLPFTSLPYCPGNVSRGTRSTLIRFPWRKTASALSSYIFDSGEAESLIAFVKSQLYQTLIFTETVHHLSLWSLGAVSEFASQCHGEVSLDVPERTLRKRNMTRKNEEWKKKFFLQSFFKSAVIPENQMEFVVNLEVENKRYRDTWIFADNNGSGRSRDLACTPTHEMLGSTPYVSVATHIFRDGSPAPHLHGHVYDIIDTGQQVGLPVHINGCFKRTMMNKNLALALSTRQGGRGDARGTSGSEQEVAAGWNCILLEDGVSDAYVKLLLIAKRRYAPNAPRALYNIWPAFQKGRGARELGTIVQTRTYHSIATRELFFCTDGVFRSLSSGYQLDSSGMNIQVASFAQLHFPAFDVPTRILQDCSHLFPSRMSLVTPKVMRRFLRSVSSSEVFSDVCLSLLEYCLSDLPFPLPCETDPIWTEFHGLSLLPLEDGSVGVLRVNHRRTSYVLASFNQIELLRPLGHRFVSLAASRRLHKFFSKSRFASVFGLASFSIKILSDYIERILPPFWKNQTVVDWDPRSPIEIDRLWLYRFWQEVHLERRSLGYFARWPLIPIKGSRLISCSKMDMVLCVWDDSADRDISAEAAKAFVDSALQQESKLADIDAEHRRFVELSAAKFDNEDEVADESTFDGQESVAYDGEHGNDEVADEMVSVSNESLSSGETNLSISHVQSASTAPLSPQNGELPSNLNDLPGYQDSDEVVPLSAESTSVVLENVRNDDEASVDDAEGAEVGEGFSISAYAMEDESHESCSRETLHNVLLDLNVAMMELAYFKGQEHDIVPRSADVGRVVLDGIFASIWSDLRWEGLSEARAVLIAEFFCHHGNAHGGYNRIQLERVKQLPIFVNICNELCALSGGLHYFLIPLELNLTDIPLPPDAQQCFLKSNPNLNAFYQELGVVEMSDSKLLIYVLPMYSELPIAQRNQVLQIILRKWQSLRSDADLTSLLSTSALFGDGESEDGDCYPASSFCDPRNSVLATIYHGVPGRFPAQRYQTLEWLDLMSEIGLQTEVTADIFVECAERIDRQCSGKQALSADDERLTTALHQFFVQNYDKFDRSRSFFERIAPLAFVPAILYEASGVPGLNQSSRNSSGSYTPCSVVRKYSDCAIPDDQALVYTTMPILANVALPPRVLFSRLCIKSPPPQDQVVSHLLSITQSNCATSSGSLNWQFFMPVEKVFQAIFGFLQENWDKLGSETQERLTAAVVIPVGSTLVKGSRLFFHLGENLAPLLYEVPRMFGAYDALFRRMGSKESPTVDDYIRLLSDLNVECCGLPLNLNELIAAARSVDLLVAAMNDSNRRLSIDEKKSIFLPSGNAVMRSMLAMAYNDSAALCSSIDLTQLPVVHPRISTRCCKILGVPGATTVVTEELAGGENMIEMLVSDDIAHFTSVLASQPFADGLRTIITTQQQKASLYDAFGFVPDFEDLNLRILSLATFEVKCVTKLRSRFIAKLDCPPRRIDVTKTTRMGSLSFLDQTSRRIYIAKRTLEGRRDMGLRASYLVARCVNQVLGGILQDCSVLESILTCDEVEIPEVLQRLDVYEDPVLIEEKLRGVLGQSLCEADRANVELAPLRSCLPGELVAIGGRGGTLYYGKILREGPSDIAGVSQYDVRVDSSATRRMLATEVYFFRSARVQTSSRFDAAVSEPSERQAEDVVAGQREPVVMPSSVVAIVPGADGSELMSDVVIPAPAVSSANVLSAVNDLLSRLNVTLDMSVEDLMAENLQTQRRLEVAEDGRRAAETQIDSIMREKKELLDALICAVCLENQVNRVLIPCGHVYCASCVEQLPRPSCPICRQNIASSSVFHVPS</sequence>
<evidence type="ECO:0000256" key="6">
    <source>
        <dbReference type="SAM" id="MobiDB-lite"/>
    </source>
</evidence>
<dbReference type="PROSITE" id="PS50030">
    <property type="entry name" value="UBA"/>
    <property type="match status" value="1"/>
</dbReference>
<keyword evidence="3" id="KW-0862">Zinc</keyword>
<accession>A0AAV0T3W7</accession>
<dbReference type="Pfam" id="PF13920">
    <property type="entry name" value="zf-C3HC4_3"/>
    <property type="match status" value="1"/>
</dbReference>
<dbReference type="NCBIfam" id="NF047352">
    <property type="entry name" value="P_loop_sacsin"/>
    <property type="match status" value="2"/>
</dbReference>
<dbReference type="CDD" id="cd16449">
    <property type="entry name" value="RING-HC"/>
    <property type="match status" value="1"/>
</dbReference>
<dbReference type="SUPFAM" id="SSF57850">
    <property type="entry name" value="RING/U-box"/>
    <property type="match status" value="1"/>
</dbReference>
<reference evidence="9" key="1">
    <citation type="submission" date="2022-12" db="EMBL/GenBank/DDBJ databases">
        <authorList>
            <person name="Webb A."/>
        </authorList>
    </citation>
    <scope>NUCLEOTIDE SEQUENCE</scope>
    <source>
        <strain evidence="9">Hp1</strain>
    </source>
</reference>
<dbReference type="PROSITE" id="PS00518">
    <property type="entry name" value="ZF_RING_1"/>
    <property type="match status" value="1"/>
</dbReference>
<keyword evidence="5" id="KW-0175">Coiled coil</keyword>
<feature type="region of interest" description="Disordered" evidence="6">
    <location>
        <begin position="3501"/>
        <end position="3530"/>
    </location>
</feature>
<keyword evidence="1" id="KW-0479">Metal-binding</keyword>
<dbReference type="Gene3D" id="3.30.40.10">
    <property type="entry name" value="Zinc/RING finger domain, C3HC4 (zinc finger)"/>
    <property type="match status" value="1"/>
</dbReference>
<dbReference type="PANTHER" id="PTHR15600">
    <property type="entry name" value="SACSIN"/>
    <property type="match status" value="1"/>
</dbReference>
<dbReference type="Pfam" id="PF22562">
    <property type="entry name" value="UBA_7"/>
    <property type="match status" value="1"/>
</dbReference>
<feature type="compositionally biased region" description="Polar residues" evidence="6">
    <location>
        <begin position="3501"/>
        <end position="3521"/>
    </location>
</feature>
<name>A0AAV0T3W7_HYABA</name>
<evidence type="ECO:0000259" key="8">
    <source>
        <dbReference type="PROSITE" id="PS50089"/>
    </source>
</evidence>
<dbReference type="SUPFAM" id="SSF46934">
    <property type="entry name" value="UBA-like"/>
    <property type="match status" value="1"/>
</dbReference>
<keyword evidence="2 4" id="KW-0863">Zinc-finger</keyword>
<organism evidence="9 10">
    <name type="scientific">Hyaloperonospora brassicae</name>
    <name type="common">Brassica downy mildew</name>
    <name type="synonym">Peronospora brassicae</name>
    <dbReference type="NCBI Taxonomy" id="162125"/>
    <lineage>
        <taxon>Eukaryota</taxon>
        <taxon>Sar</taxon>
        <taxon>Stramenopiles</taxon>
        <taxon>Oomycota</taxon>
        <taxon>Peronosporomycetes</taxon>
        <taxon>Peronosporales</taxon>
        <taxon>Peronosporaceae</taxon>
        <taxon>Hyaloperonospora</taxon>
    </lineage>
</organism>
<feature type="domain" description="RING-type" evidence="8">
    <location>
        <begin position="4589"/>
        <end position="4625"/>
    </location>
</feature>
<dbReference type="Proteomes" id="UP001162031">
    <property type="component" value="Unassembled WGS sequence"/>
</dbReference>
<feature type="coiled-coil region" evidence="5">
    <location>
        <begin position="4545"/>
        <end position="4586"/>
    </location>
</feature>
<dbReference type="InterPro" id="IPR001841">
    <property type="entry name" value="Znf_RING"/>
</dbReference>
<dbReference type="InterPro" id="IPR036890">
    <property type="entry name" value="HATPase_C_sf"/>
</dbReference>
<dbReference type="InterPro" id="IPR015940">
    <property type="entry name" value="UBA"/>
</dbReference>
<dbReference type="PROSITE" id="PS50089">
    <property type="entry name" value="ZF_RING_2"/>
    <property type="match status" value="1"/>
</dbReference>
<evidence type="ECO:0000256" key="2">
    <source>
        <dbReference type="ARBA" id="ARBA00022771"/>
    </source>
</evidence>
<evidence type="ECO:0000259" key="7">
    <source>
        <dbReference type="PROSITE" id="PS50030"/>
    </source>
</evidence>
<dbReference type="InterPro" id="IPR058210">
    <property type="entry name" value="SACS/Nov_dom"/>
</dbReference>
<dbReference type="InterPro" id="IPR009060">
    <property type="entry name" value="UBA-like_sf"/>
</dbReference>
<keyword evidence="10" id="KW-1185">Reference proteome</keyword>
<dbReference type="InterPro" id="IPR017907">
    <property type="entry name" value="Znf_RING_CS"/>
</dbReference>
<dbReference type="Gene3D" id="1.10.8.10">
    <property type="entry name" value="DNA helicase RuvA subunit, C-terminal domain"/>
    <property type="match status" value="1"/>
</dbReference>